<proteinExistence type="predicted"/>
<dbReference type="AlphaFoldDB" id="A0A2U3L940"/>
<sequence>MTYYVPGSHASESTIEGVDELIEKLKQLEVLPQSIVTKAAKTGANMALKFALANLQPVNGTFLGRYGRKECHDGGDLADVMKIKAEKFRRGKKVYVIDTTWYAHFKDLGFTTRSGKKIEGSHFLKYALTKHYDEITNAMLEELSKGVDKVVGAD</sequence>
<evidence type="ECO:0000313" key="1">
    <source>
        <dbReference type="EMBL" id="SPF48422.1"/>
    </source>
</evidence>
<accession>A0A2U3L940</accession>
<dbReference type="OrthoDB" id="2616213at2"/>
<organism evidence="1 2">
    <name type="scientific">Candidatus Desulfosporosinus infrequens</name>
    <dbReference type="NCBI Taxonomy" id="2043169"/>
    <lineage>
        <taxon>Bacteria</taxon>
        <taxon>Bacillati</taxon>
        <taxon>Bacillota</taxon>
        <taxon>Clostridia</taxon>
        <taxon>Eubacteriales</taxon>
        <taxon>Desulfitobacteriaceae</taxon>
        <taxon>Desulfosporosinus</taxon>
    </lineage>
</organism>
<gene>
    <name evidence="1" type="ORF">SBF1_4140007</name>
</gene>
<reference evidence="2" key="1">
    <citation type="submission" date="2018-02" db="EMBL/GenBank/DDBJ databases">
        <authorList>
            <person name="Hausmann B."/>
        </authorList>
    </citation>
    <scope>NUCLEOTIDE SEQUENCE [LARGE SCALE GENOMIC DNA]</scope>
    <source>
        <strain evidence="2">Peat soil MAG SbF1</strain>
    </source>
</reference>
<name>A0A2U3L940_9FIRM</name>
<dbReference type="InterPro" id="IPR010064">
    <property type="entry name" value="HK97-gp10_tail"/>
</dbReference>
<dbReference type="Proteomes" id="UP000238916">
    <property type="component" value="Unassembled WGS sequence"/>
</dbReference>
<evidence type="ECO:0000313" key="2">
    <source>
        <dbReference type="Proteomes" id="UP000238916"/>
    </source>
</evidence>
<dbReference type="NCBIfam" id="TIGR01725">
    <property type="entry name" value="phge_HK97_gp10"/>
    <property type="match status" value="1"/>
</dbReference>
<dbReference type="EMBL" id="OMOF01000351">
    <property type="protein sequence ID" value="SPF48422.1"/>
    <property type="molecule type" value="Genomic_DNA"/>
</dbReference>
<protein>
    <submittedName>
        <fullName evidence="1">Uncharacterized protein</fullName>
    </submittedName>
</protein>